<feature type="transmembrane region" description="Helical" evidence="7">
    <location>
        <begin position="61"/>
        <end position="83"/>
    </location>
</feature>
<keyword evidence="4 7" id="KW-1133">Transmembrane helix</keyword>
<dbReference type="EMBL" id="LDRT01000023">
    <property type="protein sequence ID" value="KTR95840.1"/>
    <property type="molecule type" value="Genomic_DNA"/>
</dbReference>
<keyword evidence="6" id="KW-0813">Transport</keyword>
<dbReference type="Proteomes" id="UP000075025">
    <property type="component" value="Unassembled WGS sequence"/>
</dbReference>
<dbReference type="Gene3D" id="1.20.1080.10">
    <property type="entry name" value="Glycerol uptake facilitator protein"/>
    <property type="match status" value="1"/>
</dbReference>
<dbReference type="PATRIC" id="fig|2033.6.peg.1777"/>
<feature type="transmembrane region" description="Helical" evidence="7">
    <location>
        <begin position="103"/>
        <end position="125"/>
    </location>
</feature>
<organism evidence="8 9">
    <name type="scientific">Microbacterium testaceum</name>
    <name type="common">Aureobacterium testaceum</name>
    <name type="synonym">Brevibacterium testaceum</name>
    <dbReference type="NCBI Taxonomy" id="2033"/>
    <lineage>
        <taxon>Bacteria</taxon>
        <taxon>Bacillati</taxon>
        <taxon>Actinomycetota</taxon>
        <taxon>Actinomycetes</taxon>
        <taxon>Micrococcales</taxon>
        <taxon>Microbacteriaceae</taxon>
        <taxon>Microbacterium</taxon>
    </lineage>
</organism>
<dbReference type="InterPro" id="IPR023271">
    <property type="entry name" value="Aquaporin-like"/>
</dbReference>
<dbReference type="GO" id="GO:0015250">
    <property type="term" value="F:water channel activity"/>
    <property type="evidence" value="ECO:0007669"/>
    <property type="project" value="TreeGrafter"/>
</dbReference>
<evidence type="ECO:0000256" key="3">
    <source>
        <dbReference type="ARBA" id="ARBA00022692"/>
    </source>
</evidence>
<dbReference type="PANTHER" id="PTHR19139:SF199">
    <property type="entry name" value="MIP17260P"/>
    <property type="match status" value="1"/>
</dbReference>
<dbReference type="GO" id="GO:0005886">
    <property type="term" value="C:plasma membrane"/>
    <property type="evidence" value="ECO:0007669"/>
    <property type="project" value="TreeGrafter"/>
</dbReference>
<dbReference type="AlphaFoldDB" id="A0A147EZJ3"/>
<feature type="transmembrane region" description="Helical" evidence="7">
    <location>
        <begin position="21"/>
        <end position="41"/>
    </location>
</feature>
<protein>
    <submittedName>
        <fullName evidence="8">MIP family protein</fullName>
    </submittedName>
</protein>
<feature type="transmembrane region" description="Helical" evidence="7">
    <location>
        <begin position="203"/>
        <end position="233"/>
    </location>
</feature>
<dbReference type="PRINTS" id="PR00783">
    <property type="entry name" value="MINTRINSICP"/>
</dbReference>
<comment type="similarity">
    <text evidence="2 6">Belongs to the MIP/aquaporin (TC 1.A.8) family.</text>
</comment>
<evidence type="ECO:0000256" key="6">
    <source>
        <dbReference type="RuleBase" id="RU000477"/>
    </source>
</evidence>
<sequence length="253" mass="25723">MRTTALSHPSATRPHVLRRAAAEFVGTGLLVTVVVGSGIAAQELSPNDVGLQLLENSLTTALGLTVLILILGPVSGAHFNPVVSLADWLLGRREKTGLPLRDLAPYLAAQVLGGIAGTLLAGVMFDTAPALSGNVRATVGHLVGEMVATAGLVLLIFALARTGKGSVTAAAVGAYIGAAYWFTSSTSFANPAVTIARMFTDTFAGIAPASVAPFILAQLVGAALGLALLLVFYPTAARTAGDVVVPKQPETTS</sequence>
<feature type="transmembrane region" description="Helical" evidence="7">
    <location>
        <begin position="137"/>
        <end position="160"/>
    </location>
</feature>
<evidence type="ECO:0000256" key="1">
    <source>
        <dbReference type="ARBA" id="ARBA00004141"/>
    </source>
</evidence>
<dbReference type="PANTHER" id="PTHR19139">
    <property type="entry name" value="AQUAPORIN TRANSPORTER"/>
    <property type="match status" value="1"/>
</dbReference>
<name>A0A147EZJ3_MICTE</name>
<accession>A0A147EZJ3</accession>
<evidence type="ECO:0000313" key="9">
    <source>
        <dbReference type="Proteomes" id="UP000075025"/>
    </source>
</evidence>
<evidence type="ECO:0000256" key="7">
    <source>
        <dbReference type="SAM" id="Phobius"/>
    </source>
</evidence>
<dbReference type="SUPFAM" id="SSF81338">
    <property type="entry name" value="Aquaporin-like"/>
    <property type="match status" value="1"/>
</dbReference>
<dbReference type="Pfam" id="PF00230">
    <property type="entry name" value="MIP"/>
    <property type="match status" value="1"/>
</dbReference>
<dbReference type="InterPro" id="IPR034294">
    <property type="entry name" value="Aquaporin_transptr"/>
</dbReference>
<evidence type="ECO:0000256" key="2">
    <source>
        <dbReference type="ARBA" id="ARBA00006175"/>
    </source>
</evidence>
<keyword evidence="5 7" id="KW-0472">Membrane</keyword>
<evidence type="ECO:0000256" key="4">
    <source>
        <dbReference type="ARBA" id="ARBA00022989"/>
    </source>
</evidence>
<dbReference type="OrthoDB" id="9807293at2"/>
<dbReference type="RefSeq" id="WP_058622913.1">
    <property type="nucleotide sequence ID" value="NZ_LDRT01000023.1"/>
</dbReference>
<comment type="caution">
    <text evidence="8">The sequence shown here is derived from an EMBL/GenBank/DDBJ whole genome shotgun (WGS) entry which is preliminary data.</text>
</comment>
<comment type="subcellular location">
    <subcellularLocation>
        <location evidence="1">Membrane</location>
        <topology evidence="1">Multi-pass membrane protein</topology>
    </subcellularLocation>
</comment>
<evidence type="ECO:0000256" key="5">
    <source>
        <dbReference type="ARBA" id="ARBA00023136"/>
    </source>
</evidence>
<gene>
    <name evidence="8" type="ORF">NS220_04630</name>
</gene>
<proteinExistence type="inferred from homology"/>
<keyword evidence="3 6" id="KW-0812">Transmembrane</keyword>
<feature type="transmembrane region" description="Helical" evidence="7">
    <location>
        <begin position="167"/>
        <end position="183"/>
    </location>
</feature>
<reference evidence="8 9" key="1">
    <citation type="journal article" date="2016" name="Front. Microbiol.">
        <title>Genomic Resource of Rice Seed Associated Bacteria.</title>
        <authorList>
            <person name="Midha S."/>
            <person name="Bansal K."/>
            <person name="Sharma S."/>
            <person name="Kumar N."/>
            <person name="Patil P.P."/>
            <person name="Chaudhry V."/>
            <person name="Patil P.B."/>
        </authorList>
    </citation>
    <scope>NUCLEOTIDE SEQUENCE [LARGE SCALE GENOMIC DNA]</scope>
    <source>
        <strain evidence="8 9">NS220</strain>
    </source>
</reference>
<dbReference type="InterPro" id="IPR000425">
    <property type="entry name" value="MIP"/>
</dbReference>
<evidence type="ECO:0000313" key="8">
    <source>
        <dbReference type="EMBL" id="KTR95840.1"/>
    </source>
</evidence>